<dbReference type="GeneID" id="109014023"/>
<sequence>MARLLCREDDGMARVSIARDREGLLCARPRRDGEGLLCVRPRRSPLRTTVTVFFVSTIPGRDCLCHWQRVRRMSVVKIPFAQVGLLMAMLRGQLHDYLACASSF</sequence>
<dbReference type="RefSeq" id="XP_018851874.1">
    <property type="nucleotide sequence ID" value="XM_018996329.2"/>
</dbReference>
<protein>
    <submittedName>
        <fullName evidence="2">Uncharacterized protein LOC109014023</fullName>
    </submittedName>
</protein>
<proteinExistence type="predicted"/>
<dbReference type="InParanoid" id="A0A2I4H6U8"/>
<gene>
    <name evidence="2" type="primary">LOC109014023</name>
</gene>
<dbReference type="KEGG" id="jre:109014023"/>
<dbReference type="AlphaFoldDB" id="A0A2I4H6U8"/>
<evidence type="ECO:0000313" key="2">
    <source>
        <dbReference type="RefSeq" id="XP_018851874.1"/>
    </source>
</evidence>
<evidence type="ECO:0000313" key="1">
    <source>
        <dbReference type="Proteomes" id="UP000235220"/>
    </source>
</evidence>
<organism evidence="1 2">
    <name type="scientific">Juglans regia</name>
    <name type="common">English walnut</name>
    <dbReference type="NCBI Taxonomy" id="51240"/>
    <lineage>
        <taxon>Eukaryota</taxon>
        <taxon>Viridiplantae</taxon>
        <taxon>Streptophyta</taxon>
        <taxon>Embryophyta</taxon>
        <taxon>Tracheophyta</taxon>
        <taxon>Spermatophyta</taxon>
        <taxon>Magnoliopsida</taxon>
        <taxon>eudicotyledons</taxon>
        <taxon>Gunneridae</taxon>
        <taxon>Pentapetalae</taxon>
        <taxon>rosids</taxon>
        <taxon>fabids</taxon>
        <taxon>Fagales</taxon>
        <taxon>Juglandaceae</taxon>
        <taxon>Juglans</taxon>
    </lineage>
</organism>
<accession>A0A2I4H6U8</accession>
<reference evidence="2" key="1">
    <citation type="submission" date="2025-08" db="UniProtKB">
        <authorList>
            <consortium name="RefSeq"/>
        </authorList>
    </citation>
    <scope>IDENTIFICATION</scope>
    <source>
        <tissue evidence="2">Leaves</tissue>
    </source>
</reference>
<keyword evidence="1" id="KW-1185">Reference proteome</keyword>
<name>A0A2I4H6U8_JUGRE</name>
<dbReference type="Proteomes" id="UP000235220">
    <property type="component" value="Chromosome 14"/>
</dbReference>